<gene>
    <name evidence="4" type="ORF">S06H3_39593</name>
</gene>
<dbReference type="PANTHER" id="PTHR43648:SF1">
    <property type="entry name" value="ELECTRON TRANSFER FLAVOPROTEIN BETA SUBUNIT LYSINE METHYLTRANSFERASE"/>
    <property type="match status" value="1"/>
</dbReference>
<reference evidence="4" key="1">
    <citation type="journal article" date="2014" name="Front. Microbiol.">
        <title>High frequency of phylogenetically diverse reductive dehalogenase-homologous genes in deep subseafloor sedimentary metagenomes.</title>
        <authorList>
            <person name="Kawai M."/>
            <person name="Futagami T."/>
            <person name="Toyoda A."/>
            <person name="Takaki Y."/>
            <person name="Nishi S."/>
            <person name="Hori S."/>
            <person name="Arai W."/>
            <person name="Tsubouchi T."/>
            <person name="Morono Y."/>
            <person name="Uchiyama I."/>
            <person name="Ito T."/>
            <person name="Fujiyama A."/>
            <person name="Inagaki F."/>
            <person name="Takami H."/>
        </authorList>
    </citation>
    <scope>NUCLEOTIDE SEQUENCE</scope>
    <source>
        <strain evidence="4">Expedition CK06-06</strain>
    </source>
</reference>
<evidence type="ECO:0000313" key="4">
    <source>
        <dbReference type="EMBL" id="GAI45371.1"/>
    </source>
</evidence>
<feature type="non-terminal residue" evidence="4">
    <location>
        <position position="1"/>
    </location>
</feature>
<dbReference type="PANTHER" id="PTHR43648">
    <property type="entry name" value="ELECTRON TRANSFER FLAVOPROTEIN BETA SUBUNIT LYSINE METHYLTRANSFERASE"/>
    <property type="match status" value="1"/>
</dbReference>
<keyword evidence="1" id="KW-0489">Methyltransferase</keyword>
<feature type="domain" description="Methyltransferase" evidence="3">
    <location>
        <begin position="84"/>
        <end position="160"/>
    </location>
</feature>
<sequence>HWTIYGITFAIMQSQKYLRCGNLVFITPEDYNDLPEHIRKSGDPYFIVMKLAHEEVSRRLRFQHSLFTVTSVLVMQARPELIRDKTILDLGTGEGTLAFVAAKLGARKVIGIDIDYYVDWIKIAKENLSYNNFTNIEFVKKDFDDIKRGNFEDVDTAIADLEVETIFPEGLKLNRHIDLLNRLPGISTYIACGIWDSVLDRVQNKNAADKVRTSLEKEGYEFDESSSPRFNWLVGGGATNFIIKQKRESSKSTKINLFTKIKSNLVQV</sequence>
<keyword evidence="2" id="KW-0808">Transferase</keyword>
<dbReference type="InterPro" id="IPR050078">
    <property type="entry name" value="Ribosomal_L11_MeTrfase_PrmA"/>
</dbReference>
<dbReference type="InterPro" id="IPR025714">
    <property type="entry name" value="Methyltranfer_dom"/>
</dbReference>
<dbReference type="CDD" id="cd02440">
    <property type="entry name" value="AdoMet_MTases"/>
    <property type="match status" value="1"/>
</dbReference>
<protein>
    <recommendedName>
        <fullName evidence="3">Methyltransferase domain-containing protein</fullName>
    </recommendedName>
</protein>
<dbReference type="EMBL" id="BARV01024238">
    <property type="protein sequence ID" value="GAI45371.1"/>
    <property type="molecule type" value="Genomic_DNA"/>
</dbReference>
<evidence type="ECO:0000259" key="3">
    <source>
        <dbReference type="Pfam" id="PF13847"/>
    </source>
</evidence>
<dbReference type="Gene3D" id="3.40.50.150">
    <property type="entry name" value="Vaccinia Virus protein VP39"/>
    <property type="match status" value="1"/>
</dbReference>
<comment type="caution">
    <text evidence="4">The sequence shown here is derived from an EMBL/GenBank/DDBJ whole genome shotgun (WGS) entry which is preliminary data.</text>
</comment>
<dbReference type="SUPFAM" id="SSF53335">
    <property type="entry name" value="S-adenosyl-L-methionine-dependent methyltransferases"/>
    <property type="match status" value="1"/>
</dbReference>
<dbReference type="GO" id="GO:0032259">
    <property type="term" value="P:methylation"/>
    <property type="evidence" value="ECO:0007669"/>
    <property type="project" value="UniProtKB-KW"/>
</dbReference>
<evidence type="ECO:0000256" key="1">
    <source>
        <dbReference type="ARBA" id="ARBA00022603"/>
    </source>
</evidence>
<dbReference type="AlphaFoldDB" id="X1PS80"/>
<dbReference type="Pfam" id="PF13847">
    <property type="entry name" value="Methyltransf_31"/>
    <property type="match status" value="1"/>
</dbReference>
<evidence type="ECO:0000256" key="2">
    <source>
        <dbReference type="ARBA" id="ARBA00022679"/>
    </source>
</evidence>
<dbReference type="InterPro" id="IPR029063">
    <property type="entry name" value="SAM-dependent_MTases_sf"/>
</dbReference>
<proteinExistence type="predicted"/>
<feature type="non-terminal residue" evidence="4">
    <location>
        <position position="268"/>
    </location>
</feature>
<accession>X1PS80</accession>
<organism evidence="4">
    <name type="scientific">marine sediment metagenome</name>
    <dbReference type="NCBI Taxonomy" id="412755"/>
    <lineage>
        <taxon>unclassified sequences</taxon>
        <taxon>metagenomes</taxon>
        <taxon>ecological metagenomes</taxon>
    </lineage>
</organism>
<name>X1PS80_9ZZZZ</name>
<dbReference type="GO" id="GO:0008276">
    <property type="term" value="F:protein methyltransferase activity"/>
    <property type="evidence" value="ECO:0007669"/>
    <property type="project" value="TreeGrafter"/>
</dbReference>